<dbReference type="OrthoDB" id="277449at2759"/>
<dbReference type="EMBL" id="FN392319">
    <property type="protein sequence ID" value="CAY68074.1"/>
    <property type="molecule type" value="Genomic_DNA"/>
</dbReference>
<dbReference type="InParanoid" id="C4QXV1"/>
<name>C4QXV1_KOMPG</name>
<organism evidence="4 5">
    <name type="scientific">Komagataella phaffii (strain GS115 / ATCC 20864)</name>
    <name type="common">Yeast</name>
    <name type="synonym">Pichia pastoris</name>
    <dbReference type="NCBI Taxonomy" id="644223"/>
    <lineage>
        <taxon>Eukaryota</taxon>
        <taxon>Fungi</taxon>
        <taxon>Dikarya</taxon>
        <taxon>Ascomycota</taxon>
        <taxon>Saccharomycotina</taxon>
        <taxon>Pichiomycetes</taxon>
        <taxon>Pichiales</taxon>
        <taxon>Pichiaceae</taxon>
        <taxon>Komagataella</taxon>
    </lineage>
</organism>
<dbReference type="PANTHER" id="PTHR10759">
    <property type="entry name" value="60S RIBOSOMAL PROTEIN L34"/>
    <property type="match status" value="1"/>
</dbReference>
<dbReference type="InterPro" id="IPR038562">
    <property type="entry name" value="Ribosomal_eL34_C_sf"/>
</dbReference>
<gene>
    <name evidence="4" type="ordered locus">PAS_chr1-4_0239</name>
</gene>
<dbReference type="FunCoup" id="C4QXV1">
    <property type="interactions" value="935"/>
</dbReference>
<protein>
    <submittedName>
        <fullName evidence="4">Protein component of the large (60S) ribosomal subunit, nearly identical to Rpl34Bp</fullName>
    </submittedName>
</protein>
<comment type="similarity">
    <text evidence="1">Belongs to the eukaryotic ribosomal protein eL34 family.</text>
</comment>
<evidence type="ECO:0000256" key="3">
    <source>
        <dbReference type="ARBA" id="ARBA00023274"/>
    </source>
</evidence>
<dbReference type="Proteomes" id="UP000000314">
    <property type="component" value="Chromosome 1"/>
</dbReference>
<evidence type="ECO:0000313" key="4">
    <source>
        <dbReference type="EMBL" id="CAY68074.1"/>
    </source>
</evidence>
<dbReference type="PRINTS" id="PR01250">
    <property type="entry name" value="RIBOSOMALL34"/>
</dbReference>
<dbReference type="InterPro" id="IPR008195">
    <property type="entry name" value="Ribosomal_eL34"/>
</dbReference>
<dbReference type="STRING" id="644223.C4QXV1"/>
<dbReference type="Gene3D" id="6.20.340.10">
    <property type="match status" value="1"/>
</dbReference>
<dbReference type="RefSeq" id="XP_002490355.1">
    <property type="nucleotide sequence ID" value="XM_002490310.1"/>
</dbReference>
<reference evidence="4 5" key="1">
    <citation type="journal article" date="2009" name="Nat. Biotechnol.">
        <title>Genome sequence of the recombinant protein production host Pichia pastoris.</title>
        <authorList>
            <person name="De Schutter K."/>
            <person name="Lin Y.C."/>
            <person name="Tiels P."/>
            <person name="Van Hecke A."/>
            <person name="Glinka S."/>
            <person name="Weber-Lehmann J."/>
            <person name="Rouze P."/>
            <person name="Van de Peer Y."/>
            <person name="Callewaert N."/>
        </authorList>
    </citation>
    <scope>NUCLEOTIDE SEQUENCE [LARGE SCALE GENOMIC DNA]</scope>
    <source>
        <strain evidence="5">GS115 / ATCC 20864</strain>
    </source>
</reference>
<dbReference type="InterPro" id="IPR018065">
    <property type="entry name" value="Ribosomal_eL34_CS"/>
</dbReference>
<dbReference type="Pfam" id="PF01199">
    <property type="entry name" value="Ribosomal_L34e"/>
    <property type="match status" value="1"/>
</dbReference>
<dbReference type="OMA" id="RCHKCVR"/>
<dbReference type="GO" id="GO:0005840">
    <property type="term" value="C:ribosome"/>
    <property type="evidence" value="ECO:0007669"/>
    <property type="project" value="UniProtKB-KW"/>
</dbReference>
<evidence type="ECO:0000256" key="2">
    <source>
        <dbReference type="ARBA" id="ARBA00022980"/>
    </source>
</evidence>
<dbReference type="KEGG" id="ppa:PAS_chr1-4_0239"/>
<dbReference type="eggNOG" id="KOG1790">
    <property type="taxonomic scope" value="Eukaryota"/>
</dbReference>
<dbReference type="GO" id="GO:1990904">
    <property type="term" value="C:ribonucleoprotein complex"/>
    <property type="evidence" value="ECO:0007669"/>
    <property type="project" value="UniProtKB-KW"/>
</dbReference>
<dbReference type="GeneID" id="8196913"/>
<sequence length="124" mass="14031">MTFHFSIIFHIRFTNTFLDNTKSNQIKVIKTPGGVLRAQHTKKRGTTPKCGDCGISLPGVVALRPREFSRAKKSDKSVSRPYGGSRCGNCVKERIIRAFLIEEQKIVQKVLKEQAEKEKQAEQN</sequence>
<dbReference type="PROSITE" id="PS01145">
    <property type="entry name" value="RIBOSOMAL_L34E"/>
    <property type="match status" value="1"/>
</dbReference>
<evidence type="ECO:0000313" key="5">
    <source>
        <dbReference type="Proteomes" id="UP000000314"/>
    </source>
</evidence>
<keyword evidence="3" id="KW-0687">Ribonucleoprotein</keyword>
<dbReference type="GO" id="GO:0006412">
    <property type="term" value="P:translation"/>
    <property type="evidence" value="ECO:0007669"/>
    <property type="project" value="InterPro"/>
</dbReference>
<keyword evidence="2" id="KW-0689">Ribosomal protein</keyword>
<dbReference type="AlphaFoldDB" id="C4QXV1"/>
<proteinExistence type="inferred from homology"/>
<dbReference type="GO" id="GO:0003735">
    <property type="term" value="F:structural constituent of ribosome"/>
    <property type="evidence" value="ECO:0007669"/>
    <property type="project" value="InterPro"/>
</dbReference>
<dbReference type="Gene3D" id="6.20.370.70">
    <property type="match status" value="1"/>
</dbReference>
<accession>C4QXV1</accession>
<evidence type="ECO:0000256" key="1">
    <source>
        <dbReference type="ARBA" id="ARBA00009875"/>
    </source>
</evidence>
<dbReference type="HOGENOM" id="CLU_118652_1_1_1"/>
<keyword evidence="5" id="KW-1185">Reference proteome</keyword>